<comment type="subcellular location">
    <subcellularLocation>
        <location evidence="1">Cell outer membrane</location>
    </subcellularLocation>
</comment>
<dbReference type="Proteomes" id="UP000823598">
    <property type="component" value="Unassembled WGS sequence"/>
</dbReference>
<keyword evidence="4" id="KW-0675">Receptor</keyword>
<keyword evidence="2" id="KW-0472">Membrane</keyword>
<dbReference type="GO" id="GO:0009279">
    <property type="term" value="C:cell outer membrane"/>
    <property type="evidence" value="ECO:0007669"/>
    <property type="project" value="UniProtKB-SubCell"/>
</dbReference>
<comment type="caution">
    <text evidence="4">The sequence shown here is derived from an EMBL/GenBank/DDBJ whole genome shotgun (WGS) entry which is preliminary data.</text>
</comment>
<evidence type="ECO:0000256" key="2">
    <source>
        <dbReference type="ARBA" id="ARBA00023136"/>
    </source>
</evidence>
<dbReference type="EMBL" id="JADIMC010000010">
    <property type="protein sequence ID" value="MBO8475498.1"/>
    <property type="molecule type" value="Genomic_DNA"/>
</dbReference>
<sequence>MNAYRKLIILTAAAITAVAAYPQESNDGELQKSIVIEKDFVPVETDAKKMDVLPQEAPFTAVRTELSFSDWAVPATVEPMLLRQAAMKYSDPSLAPYRKRGYAGFAAGNYLNMVGNAGYRFIDNDRMQLGAWFQHNSTNGGINGIEENEHFFHKQFVSDDKLSLDFSNRFEKGILNANASYHYEKFNYYGTPIAVDQYHFSREDFLRPGNKKQTVNELNINLIWQNNTDNNVHYYAGIDFNYFGHSYGSALIDYELTPDNRYKRQGFYFPDGLKEYHGTVTGGIDLGFGENSRIGIDAKGQFLNYDNLLGHIVMENAYRPGLSSKFITPVNSEHFGMLSLTPYYSKKTDRMNLRIGARLDISFNNGTVFRIAPDVRFDLAMSDKAGLFVSATGGNHINTFHETSAVNRYLAPSFLLPTSYTVIDARAGLNFGLWRGLSMTPYVGFAVTKDHMLPTIDNSINHGYPRNMIQDDPYYIPETNNYDVFKGQVIYEGFDTNGVIAGIKFSYKFKDILKLSADYAFTPQGDDSGYILSDDRPEHTVRAVAEVRPIKPLSIVLDYELRALRSVHETLGVFDPVDLTESYAEAMRPYSNVSNLNLGVSYQINDMISVFCQGNNLLNRRYENYYGIYAQEINILGGIGVNF</sequence>
<dbReference type="AlphaFoldDB" id="A0A9D9IPM3"/>
<proteinExistence type="predicted"/>
<gene>
    <name evidence="4" type="ORF">IAB88_00725</name>
</gene>
<keyword evidence="3" id="KW-0998">Cell outer membrane</keyword>
<organism evidence="4 5">
    <name type="scientific">Candidatus Limisoma faecipullorum</name>
    <dbReference type="NCBI Taxonomy" id="2840854"/>
    <lineage>
        <taxon>Bacteria</taxon>
        <taxon>Pseudomonadati</taxon>
        <taxon>Bacteroidota</taxon>
        <taxon>Bacteroidia</taxon>
        <taxon>Bacteroidales</taxon>
        <taxon>Candidatus Limisoma</taxon>
    </lineage>
</organism>
<reference evidence="4" key="1">
    <citation type="submission" date="2020-10" db="EMBL/GenBank/DDBJ databases">
        <authorList>
            <person name="Gilroy R."/>
        </authorList>
    </citation>
    <scope>NUCLEOTIDE SEQUENCE</scope>
    <source>
        <strain evidence="4">6919</strain>
    </source>
</reference>
<accession>A0A9D9IPM3</accession>
<dbReference type="Gene3D" id="2.40.170.20">
    <property type="entry name" value="TonB-dependent receptor, beta-barrel domain"/>
    <property type="match status" value="1"/>
</dbReference>
<reference evidence="4" key="2">
    <citation type="journal article" date="2021" name="PeerJ">
        <title>Extensive microbial diversity within the chicken gut microbiome revealed by metagenomics and culture.</title>
        <authorList>
            <person name="Gilroy R."/>
            <person name="Ravi A."/>
            <person name="Getino M."/>
            <person name="Pursley I."/>
            <person name="Horton D.L."/>
            <person name="Alikhan N.F."/>
            <person name="Baker D."/>
            <person name="Gharbi K."/>
            <person name="Hall N."/>
            <person name="Watson M."/>
            <person name="Adriaenssens E.M."/>
            <person name="Foster-Nyarko E."/>
            <person name="Jarju S."/>
            <person name="Secka A."/>
            <person name="Antonio M."/>
            <person name="Oren A."/>
            <person name="Chaudhuri R.R."/>
            <person name="La Ragione R."/>
            <person name="Hildebrand F."/>
            <person name="Pallen M.J."/>
        </authorList>
    </citation>
    <scope>NUCLEOTIDE SEQUENCE</scope>
    <source>
        <strain evidence="4">6919</strain>
    </source>
</reference>
<evidence type="ECO:0000313" key="4">
    <source>
        <dbReference type="EMBL" id="MBO8475498.1"/>
    </source>
</evidence>
<dbReference type="InterPro" id="IPR036942">
    <property type="entry name" value="Beta-barrel_TonB_sf"/>
</dbReference>
<evidence type="ECO:0000256" key="3">
    <source>
        <dbReference type="ARBA" id="ARBA00023237"/>
    </source>
</evidence>
<evidence type="ECO:0000313" key="5">
    <source>
        <dbReference type="Proteomes" id="UP000823598"/>
    </source>
</evidence>
<evidence type="ECO:0000256" key="1">
    <source>
        <dbReference type="ARBA" id="ARBA00004442"/>
    </source>
</evidence>
<dbReference type="SUPFAM" id="SSF56935">
    <property type="entry name" value="Porins"/>
    <property type="match status" value="1"/>
</dbReference>
<name>A0A9D9IPM3_9BACT</name>
<protein>
    <submittedName>
        <fullName evidence="4">TonB-dependent receptor</fullName>
    </submittedName>
</protein>